<dbReference type="Gene3D" id="1.25.40.20">
    <property type="entry name" value="Ankyrin repeat-containing domain"/>
    <property type="match status" value="3"/>
</dbReference>
<dbReference type="PANTHER" id="PTHR24198">
    <property type="entry name" value="ANKYRIN REPEAT AND PROTEIN KINASE DOMAIN-CONTAINING PROTEIN"/>
    <property type="match status" value="1"/>
</dbReference>
<keyword evidence="6 12" id="KW-0040">ANK repeat</keyword>
<name>A0ABM1SLE1_LIMPO</name>
<dbReference type="SMART" id="SM00248">
    <property type="entry name" value="ANK"/>
    <property type="match status" value="12"/>
</dbReference>
<dbReference type="InterPro" id="IPR036770">
    <property type="entry name" value="Ankyrin_rpt-contain_sf"/>
</dbReference>
<keyword evidence="8" id="KW-1053">Target membrane</keyword>
<evidence type="ECO:0000256" key="7">
    <source>
        <dbReference type="ARBA" id="ARBA00023136"/>
    </source>
</evidence>
<feature type="repeat" description="ANK" evidence="12">
    <location>
        <begin position="370"/>
        <end position="402"/>
    </location>
</feature>
<keyword evidence="2" id="KW-0268">Exocytosis</keyword>
<gene>
    <name evidence="14" type="primary">LOC106461710</name>
</gene>
<keyword evidence="4" id="KW-0677">Repeat</keyword>
<evidence type="ECO:0000256" key="11">
    <source>
        <dbReference type="ARBA" id="ARBA00049811"/>
    </source>
</evidence>
<proteinExistence type="inferred from homology"/>
<feature type="repeat" description="ANK" evidence="12">
    <location>
        <begin position="236"/>
        <end position="269"/>
    </location>
</feature>
<organism evidence="13 14">
    <name type="scientific">Limulus polyphemus</name>
    <name type="common">Atlantic horseshoe crab</name>
    <dbReference type="NCBI Taxonomy" id="6850"/>
    <lineage>
        <taxon>Eukaryota</taxon>
        <taxon>Metazoa</taxon>
        <taxon>Ecdysozoa</taxon>
        <taxon>Arthropoda</taxon>
        <taxon>Chelicerata</taxon>
        <taxon>Merostomata</taxon>
        <taxon>Xiphosura</taxon>
        <taxon>Limulidae</taxon>
        <taxon>Limulus</taxon>
    </lineage>
</organism>
<evidence type="ECO:0000256" key="8">
    <source>
        <dbReference type="ARBA" id="ARBA00023298"/>
    </source>
</evidence>
<evidence type="ECO:0000313" key="13">
    <source>
        <dbReference type="Proteomes" id="UP000694941"/>
    </source>
</evidence>
<keyword evidence="5" id="KW-0800">Toxin</keyword>
<dbReference type="RefSeq" id="XP_022244447.1">
    <property type="nucleotide sequence ID" value="XM_022388739.1"/>
</dbReference>
<dbReference type="PROSITE" id="PS50088">
    <property type="entry name" value="ANK_REPEAT"/>
    <property type="match status" value="5"/>
</dbReference>
<keyword evidence="13" id="KW-1185">Reference proteome</keyword>
<dbReference type="GeneID" id="106461710"/>
<reference evidence="14" key="1">
    <citation type="submission" date="2025-08" db="UniProtKB">
        <authorList>
            <consortium name="RefSeq"/>
        </authorList>
    </citation>
    <scope>IDENTIFICATION</scope>
    <source>
        <tissue evidence="14">Muscle</tissue>
    </source>
</reference>
<protein>
    <recommendedName>
        <fullName evidence="11">Alpha-latrotoxin</fullName>
    </recommendedName>
</protein>
<feature type="repeat" description="ANK" evidence="12">
    <location>
        <begin position="336"/>
        <end position="369"/>
    </location>
</feature>
<accession>A0ABM1SLE1</accession>
<keyword evidence="7" id="KW-0472">Membrane</keyword>
<dbReference type="Pfam" id="PF12796">
    <property type="entry name" value="Ank_2"/>
    <property type="match status" value="4"/>
</dbReference>
<comment type="subcellular location">
    <subcellularLocation>
        <location evidence="1">Target cell membrane</location>
    </subcellularLocation>
</comment>
<feature type="repeat" description="ANK" evidence="12">
    <location>
        <begin position="270"/>
        <end position="302"/>
    </location>
</feature>
<evidence type="ECO:0000256" key="6">
    <source>
        <dbReference type="ARBA" id="ARBA00023043"/>
    </source>
</evidence>
<dbReference type="PANTHER" id="PTHR24198:SF165">
    <property type="entry name" value="ANKYRIN REPEAT-CONTAINING PROTEIN-RELATED"/>
    <property type="match status" value="1"/>
</dbReference>
<dbReference type="PROSITE" id="PS50297">
    <property type="entry name" value="ANK_REP_REGION"/>
    <property type="match status" value="4"/>
</dbReference>
<dbReference type="SUPFAM" id="SSF48403">
    <property type="entry name" value="Ankyrin repeat"/>
    <property type="match status" value="1"/>
</dbReference>
<comment type="similarity">
    <text evidence="9">Belongs to the cationic peptide 01 (latrotoxin) family. 03 (alpha-latrotoxin) subfamily.</text>
</comment>
<evidence type="ECO:0000256" key="9">
    <source>
        <dbReference type="ARBA" id="ARBA00049657"/>
    </source>
</evidence>
<keyword evidence="3" id="KW-1052">Target cell membrane</keyword>
<evidence type="ECO:0000256" key="5">
    <source>
        <dbReference type="ARBA" id="ARBA00023028"/>
    </source>
</evidence>
<feature type="repeat" description="ANK" evidence="12">
    <location>
        <begin position="85"/>
        <end position="117"/>
    </location>
</feature>
<dbReference type="Proteomes" id="UP000694941">
    <property type="component" value="Unplaced"/>
</dbReference>
<evidence type="ECO:0000313" key="14">
    <source>
        <dbReference type="RefSeq" id="XP_022244447.1"/>
    </source>
</evidence>
<evidence type="ECO:0000256" key="12">
    <source>
        <dbReference type="PROSITE-ProRule" id="PRU00023"/>
    </source>
</evidence>
<sequence>METTSQERHDRKSNKSSGLSALMAACQQDDEAAVRIIIQEKRHLVTTRDKSGKTALHYCTGNKDITCADFVLKTEPSLINKQDEEGYTALHLAVISGNILMTKYLIDKGADVNSVDNELHSCVHWATVCGELDCSDILINAGGNPNTPDVHGAYPIHYASQMCGPDSDMGNNVTLGLSVLHKLLDRGVAVDVQDKDGRQPLLWAASAVKMNYSSGSSDAIVALVNADASVMAEDKDGLTALHCAASRGHVGCVETLINLCGAEVDTSDNNGCTALFYAVTLGYADCTQLLLQYGAEPNLQDRKERTAAHCGAAKGQLETLKILGAKGGNLWMTNMRGDIPLHEAVQSGRKDLVLWLLSLKPSAVNAQNHNGRTALHIAAITDNIEICNILLDYKANINAVLRTNKGQLMTPLDVTLRRGNKSCAKYLHLHGALPASRLLENKDIIRSFGPWKKLRINELHQLKETCLQLESVWNRVLMRKGHDQSPCRLT</sequence>
<evidence type="ECO:0000256" key="2">
    <source>
        <dbReference type="ARBA" id="ARBA00022483"/>
    </source>
</evidence>
<keyword evidence="5" id="KW-0528">Neurotoxin</keyword>
<dbReference type="PRINTS" id="PR01415">
    <property type="entry name" value="ANKYRIN"/>
</dbReference>
<keyword evidence="5" id="KW-0638">Presynaptic neurotoxin</keyword>
<dbReference type="InterPro" id="IPR002110">
    <property type="entry name" value="Ankyrin_rpt"/>
</dbReference>
<evidence type="ECO:0000256" key="4">
    <source>
        <dbReference type="ARBA" id="ARBA00022737"/>
    </source>
</evidence>
<evidence type="ECO:0000256" key="10">
    <source>
        <dbReference type="ARBA" id="ARBA00049715"/>
    </source>
</evidence>
<evidence type="ECO:0000256" key="3">
    <source>
        <dbReference type="ARBA" id="ARBA00022537"/>
    </source>
</evidence>
<comment type="subunit">
    <text evidence="10">Homotetramer in membranes.</text>
</comment>
<evidence type="ECO:0000256" key="1">
    <source>
        <dbReference type="ARBA" id="ARBA00004175"/>
    </source>
</evidence>